<organism evidence="2 3">
    <name type="scientific">Helianthus annuus</name>
    <name type="common">Common sunflower</name>
    <dbReference type="NCBI Taxonomy" id="4232"/>
    <lineage>
        <taxon>Eukaryota</taxon>
        <taxon>Viridiplantae</taxon>
        <taxon>Streptophyta</taxon>
        <taxon>Embryophyta</taxon>
        <taxon>Tracheophyta</taxon>
        <taxon>Spermatophyta</taxon>
        <taxon>Magnoliopsida</taxon>
        <taxon>eudicotyledons</taxon>
        <taxon>Gunneridae</taxon>
        <taxon>Pentapetalae</taxon>
        <taxon>asterids</taxon>
        <taxon>campanulids</taxon>
        <taxon>Asterales</taxon>
        <taxon>Asteraceae</taxon>
        <taxon>Asteroideae</taxon>
        <taxon>Heliantheae alliance</taxon>
        <taxon>Heliantheae</taxon>
        <taxon>Helianthus</taxon>
    </lineage>
</organism>
<keyword evidence="1" id="KW-1133">Transmembrane helix</keyword>
<keyword evidence="1" id="KW-0472">Membrane</keyword>
<accession>A0A251VMN4</accession>
<protein>
    <submittedName>
        <fullName evidence="2">Uncharacterized protein</fullName>
    </submittedName>
</protein>
<gene>
    <name evidence="2" type="ORF">HannXRQ_Chr01g0009691</name>
</gene>
<dbReference type="InParanoid" id="A0A251VMN4"/>
<dbReference type="EMBL" id="CM007890">
    <property type="protein sequence ID" value="OTG36629.1"/>
    <property type="molecule type" value="Genomic_DNA"/>
</dbReference>
<feature type="transmembrane region" description="Helical" evidence="1">
    <location>
        <begin position="12"/>
        <end position="28"/>
    </location>
</feature>
<keyword evidence="1" id="KW-0812">Transmembrane</keyword>
<evidence type="ECO:0000313" key="3">
    <source>
        <dbReference type="Proteomes" id="UP000215914"/>
    </source>
</evidence>
<dbReference type="AlphaFoldDB" id="A0A251VMN4"/>
<proteinExistence type="predicted"/>
<sequence length="68" mass="8491">MVYMWNNYDNAIFFFLHLRFYIFSILRLRDRYNQVLPMLCGRWLHILFVKGLPHFLLVMKLCFLVYNL</sequence>
<evidence type="ECO:0000256" key="1">
    <source>
        <dbReference type="SAM" id="Phobius"/>
    </source>
</evidence>
<name>A0A251VMN4_HELAN</name>
<reference evidence="3" key="1">
    <citation type="journal article" date="2017" name="Nature">
        <title>The sunflower genome provides insights into oil metabolism, flowering and Asterid evolution.</title>
        <authorList>
            <person name="Badouin H."/>
            <person name="Gouzy J."/>
            <person name="Grassa C.J."/>
            <person name="Murat F."/>
            <person name="Staton S.E."/>
            <person name="Cottret L."/>
            <person name="Lelandais-Briere C."/>
            <person name="Owens G.L."/>
            <person name="Carrere S."/>
            <person name="Mayjonade B."/>
            <person name="Legrand L."/>
            <person name="Gill N."/>
            <person name="Kane N.C."/>
            <person name="Bowers J.E."/>
            <person name="Hubner S."/>
            <person name="Bellec A."/>
            <person name="Berard A."/>
            <person name="Berges H."/>
            <person name="Blanchet N."/>
            <person name="Boniface M.C."/>
            <person name="Brunel D."/>
            <person name="Catrice O."/>
            <person name="Chaidir N."/>
            <person name="Claudel C."/>
            <person name="Donnadieu C."/>
            <person name="Faraut T."/>
            <person name="Fievet G."/>
            <person name="Helmstetter N."/>
            <person name="King M."/>
            <person name="Knapp S.J."/>
            <person name="Lai Z."/>
            <person name="Le Paslier M.C."/>
            <person name="Lippi Y."/>
            <person name="Lorenzon L."/>
            <person name="Mandel J.R."/>
            <person name="Marage G."/>
            <person name="Marchand G."/>
            <person name="Marquand E."/>
            <person name="Bret-Mestries E."/>
            <person name="Morien E."/>
            <person name="Nambeesan S."/>
            <person name="Nguyen T."/>
            <person name="Pegot-Espagnet P."/>
            <person name="Pouilly N."/>
            <person name="Raftis F."/>
            <person name="Sallet E."/>
            <person name="Schiex T."/>
            <person name="Thomas J."/>
            <person name="Vandecasteele C."/>
            <person name="Vares D."/>
            <person name="Vear F."/>
            <person name="Vautrin S."/>
            <person name="Crespi M."/>
            <person name="Mangin B."/>
            <person name="Burke J.M."/>
            <person name="Salse J."/>
            <person name="Munos S."/>
            <person name="Vincourt P."/>
            <person name="Rieseberg L.H."/>
            <person name="Langlade N.B."/>
        </authorList>
    </citation>
    <scope>NUCLEOTIDE SEQUENCE [LARGE SCALE GENOMIC DNA]</scope>
    <source>
        <strain evidence="3">cv. SF193</strain>
    </source>
</reference>
<evidence type="ECO:0000313" key="2">
    <source>
        <dbReference type="EMBL" id="OTG36629.1"/>
    </source>
</evidence>
<dbReference type="Proteomes" id="UP000215914">
    <property type="component" value="Chromosome 1"/>
</dbReference>
<feature type="transmembrane region" description="Helical" evidence="1">
    <location>
        <begin position="40"/>
        <end position="66"/>
    </location>
</feature>
<keyword evidence="3" id="KW-1185">Reference proteome</keyword>